<organism evidence="4 5">
    <name type="scientific">Clostridium subterminale</name>
    <dbReference type="NCBI Taxonomy" id="1550"/>
    <lineage>
        <taxon>Bacteria</taxon>
        <taxon>Bacillati</taxon>
        <taxon>Bacillota</taxon>
        <taxon>Clostridia</taxon>
        <taxon>Eubacteriales</taxon>
        <taxon>Clostridiaceae</taxon>
        <taxon>Clostridium</taxon>
    </lineage>
</organism>
<dbReference type="PANTHER" id="PTHR43800:SF1">
    <property type="entry name" value="PEPTIDYL-LYSINE N-ACETYLTRANSFERASE YJAB"/>
    <property type="match status" value="1"/>
</dbReference>
<reference evidence="5" key="1">
    <citation type="journal article" date="2019" name="Int. J. Syst. Evol. Microbiol.">
        <title>The Global Catalogue of Microorganisms (GCM) 10K type strain sequencing project: providing services to taxonomists for standard genome sequencing and annotation.</title>
        <authorList>
            <consortium name="The Broad Institute Genomics Platform"/>
            <consortium name="The Broad Institute Genome Sequencing Center for Infectious Disease"/>
            <person name="Wu L."/>
            <person name="Ma J."/>
        </authorList>
    </citation>
    <scope>NUCLEOTIDE SEQUENCE [LARGE SCALE GENOMIC DNA]</scope>
    <source>
        <strain evidence="5">JCM 1417</strain>
    </source>
</reference>
<proteinExistence type="predicted"/>
<dbReference type="InterPro" id="IPR016181">
    <property type="entry name" value="Acyl_CoA_acyltransferase"/>
</dbReference>
<dbReference type="Gene3D" id="3.40.630.30">
    <property type="match status" value="1"/>
</dbReference>
<keyword evidence="1" id="KW-0808">Transferase</keyword>
<dbReference type="CDD" id="cd04301">
    <property type="entry name" value="NAT_SF"/>
    <property type="match status" value="1"/>
</dbReference>
<sequence>MSIREFNIEDLEEVVAIWLNSNIAAHNFIHEDYWNSNYELVKTQYIPNSETYIYEEEGKVKGFLSIMKGEFIGAVFVNVNYQSKGIGKALINYVKERYNKLSLTVYEENIRAVKFYKREGFNIILSQIDEATGKNELIMEWKMDS</sequence>
<evidence type="ECO:0000256" key="1">
    <source>
        <dbReference type="ARBA" id="ARBA00022679"/>
    </source>
</evidence>
<accession>A0ABP3VVF5</accession>
<comment type="caution">
    <text evidence="4">The sequence shown here is derived from an EMBL/GenBank/DDBJ whole genome shotgun (WGS) entry which is preliminary data.</text>
</comment>
<keyword evidence="5" id="KW-1185">Reference proteome</keyword>
<evidence type="ECO:0000259" key="3">
    <source>
        <dbReference type="PROSITE" id="PS51186"/>
    </source>
</evidence>
<dbReference type="PANTHER" id="PTHR43800">
    <property type="entry name" value="PEPTIDYL-LYSINE N-ACETYLTRANSFERASE YJAB"/>
    <property type="match status" value="1"/>
</dbReference>
<protein>
    <submittedName>
        <fullName evidence="4">N-acetyltransferase</fullName>
    </submittedName>
</protein>
<dbReference type="PROSITE" id="PS51186">
    <property type="entry name" value="GNAT"/>
    <property type="match status" value="1"/>
</dbReference>
<dbReference type="InterPro" id="IPR000182">
    <property type="entry name" value="GNAT_dom"/>
</dbReference>
<feature type="domain" description="N-acetyltransferase" evidence="3">
    <location>
        <begin position="1"/>
        <end position="144"/>
    </location>
</feature>
<gene>
    <name evidence="4" type="ORF">GCM10008908_10450</name>
</gene>
<keyword evidence="2" id="KW-0012">Acyltransferase</keyword>
<name>A0ABP3VVF5_CLOSU</name>
<dbReference type="NCBIfam" id="NF007853">
    <property type="entry name" value="PRK10562.1"/>
    <property type="match status" value="1"/>
</dbReference>
<evidence type="ECO:0000256" key="2">
    <source>
        <dbReference type="ARBA" id="ARBA00023315"/>
    </source>
</evidence>
<evidence type="ECO:0000313" key="4">
    <source>
        <dbReference type="EMBL" id="GAA0769176.1"/>
    </source>
</evidence>
<evidence type="ECO:0000313" key="5">
    <source>
        <dbReference type="Proteomes" id="UP001501047"/>
    </source>
</evidence>
<dbReference type="SUPFAM" id="SSF55729">
    <property type="entry name" value="Acyl-CoA N-acyltransferases (Nat)"/>
    <property type="match status" value="1"/>
</dbReference>
<dbReference type="Proteomes" id="UP001501047">
    <property type="component" value="Unassembled WGS sequence"/>
</dbReference>
<dbReference type="EMBL" id="BAAACI010000001">
    <property type="protein sequence ID" value="GAA0769176.1"/>
    <property type="molecule type" value="Genomic_DNA"/>
</dbReference>
<dbReference type="Pfam" id="PF13673">
    <property type="entry name" value="Acetyltransf_10"/>
    <property type="match status" value="1"/>
</dbReference>
<dbReference type="RefSeq" id="WP_343824264.1">
    <property type="nucleotide sequence ID" value="NZ_BAAACI010000001.1"/>
</dbReference>